<proteinExistence type="predicted"/>
<feature type="transmembrane region" description="Helical" evidence="2">
    <location>
        <begin position="7"/>
        <end position="31"/>
    </location>
</feature>
<protein>
    <submittedName>
        <fullName evidence="5">Uncharacterized protein</fullName>
    </submittedName>
</protein>
<name>A0A5N6PXL2_9ASTR</name>
<dbReference type="CDD" id="cd03448">
    <property type="entry name" value="HDE_HSD"/>
    <property type="match status" value="1"/>
</dbReference>
<keyword evidence="6" id="KW-1185">Reference proteome</keyword>
<dbReference type="InterPro" id="IPR054357">
    <property type="entry name" value="MFE-2_N"/>
</dbReference>
<organism evidence="5 6">
    <name type="scientific">Mikania micrantha</name>
    <name type="common">bitter vine</name>
    <dbReference type="NCBI Taxonomy" id="192012"/>
    <lineage>
        <taxon>Eukaryota</taxon>
        <taxon>Viridiplantae</taxon>
        <taxon>Streptophyta</taxon>
        <taxon>Embryophyta</taxon>
        <taxon>Tracheophyta</taxon>
        <taxon>Spermatophyta</taxon>
        <taxon>Magnoliopsida</taxon>
        <taxon>eudicotyledons</taxon>
        <taxon>Gunneridae</taxon>
        <taxon>Pentapetalae</taxon>
        <taxon>asterids</taxon>
        <taxon>campanulids</taxon>
        <taxon>Asterales</taxon>
        <taxon>Asteraceae</taxon>
        <taxon>Asteroideae</taxon>
        <taxon>Heliantheae alliance</taxon>
        <taxon>Eupatorieae</taxon>
        <taxon>Mikania</taxon>
    </lineage>
</organism>
<feature type="domain" description="MaoC-like" evidence="3">
    <location>
        <begin position="367"/>
        <end position="476"/>
    </location>
</feature>
<accession>A0A5N6PXL2</accession>
<feature type="compositionally biased region" description="Polar residues" evidence="1">
    <location>
        <begin position="175"/>
        <end position="188"/>
    </location>
</feature>
<evidence type="ECO:0000256" key="2">
    <source>
        <dbReference type="SAM" id="Phobius"/>
    </source>
</evidence>
<sequence length="492" mass="55112">MPQTGVLIANVFGVIVICITINASATIFPLWTSPEYHLSHRVVSIVFVNNNHFVMVELSGDYPIPPLGNWIILSRYKNQRAATWEIWYKPRLDAYRTWPENNRDPTGFVDLSEFGFIRDLSGRVDRLEWMMERMVASAGMDVPVYPGPGHDQDPQVPGDHQESDDSDFHDEPRARNQSQISRDPQVPSSRLEVVPNIHFLNPNTVTYTYNERDAALYALGIGACAKDALDNKELKYLYHEDGQQSIKVYPTFAALFSIGLTSQLSQLPGFAFDPRLLLHGQQYIEIYKPLPSNCVIQNKSSIVGLHDKGKAAILEVEVVSYEKETGEPLCMNRTTVYLRGAGGFSSSSEPYSITKYPNQISSKIPKTPPFVVHEECTHPSQALLYRLSGDYNPLHSDPKVAEVAGFSRPILHGLCTLGFAVRAIIRTVCDGDANLVKAISGRFLLHVYPGETLITMMWLQGSRVLYQTTVKERKKAVLAGFVDLNHLRSSSL</sequence>
<dbReference type="PANTHER" id="PTHR13078:SF56">
    <property type="entry name" value="PEROXISOMAL MULTIFUNCTIONAL ENZYME TYPE 2"/>
    <property type="match status" value="1"/>
</dbReference>
<dbReference type="PANTHER" id="PTHR13078">
    <property type="entry name" value="PEROXISOMAL MULTIFUNCTIONAL ENZYME TYPE 2-RELATED"/>
    <property type="match status" value="1"/>
</dbReference>
<keyword evidence="2" id="KW-0812">Transmembrane</keyword>
<dbReference type="GO" id="GO:0004300">
    <property type="term" value="F:enoyl-CoA hydratase activity"/>
    <property type="evidence" value="ECO:0007669"/>
    <property type="project" value="TreeGrafter"/>
</dbReference>
<comment type="caution">
    <text evidence="5">The sequence shown here is derived from an EMBL/GenBank/DDBJ whole genome shotgun (WGS) entry which is preliminary data.</text>
</comment>
<dbReference type="AlphaFoldDB" id="A0A5N6PXL2"/>
<dbReference type="InterPro" id="IPR002539">
    <property type="entry name" value="MaoC-like_dom"/>
</dbReference>
<dbReference type="Pfam" id="PF01575">
    <property type="entry name" value="MaoC_dehydratas"/>
    <property type="match status" value="1"/>
</dbReference>
<dbReference type="Proteomes" id="UP000326396">
    <property type="component" value="Linkage Group LG1"/>
</dbReference>
<dbReference type="GO" id="GO:0005777">
    <property type="term" value="C:peroxisome"/>
    <property type="evidence" value="ECO:0007669"/>
    <property type="project" value="TreeGrafter"/>
</dbReference>
<dbReference type="Pfam" id="PF22622">
    <property type="entry name" value="MFE-2_hydrat-2_N"/>
    <property type="match status" value="1"/>
</dbReference>
<feature type="domain" description="Peroxisomal multifunctional enzyme type 2-like N-terminal" evidence="4">
    <location>
        <begin position="207"/>
        <end position="340"/>
    </location>
</feature>
<reference evidence="5 6" key="1">
    <citation type="submission" date="2019-05" db="EMBL/GenBank/DDBJ databases">
        <title>Mikania micrantha, genome provides insights into the molecular mechanism of rapid growth.</title>
        <authorList>
            <person name="Liu B."/>
        </authorList>
    </citation>
    <scope>NUCLEOTIDE SEQUENCE [LARGE SCALE GENOMIC DNA]</scope>
    <source>
        <strain evidence="5">NLD-2019</strain>
        <tissue evidence="5">Leaf</tissue>
    </source>
</reference>
<evidence type="ECO:0000256" key="1">
    <source>
        <dbReference type="SAM" id="MobiDB-lite"/>
    </source>
</evidence>
<dbReference type="GO" id="GO:0044594">
    <property type="term" value="F:17-beta-hydroxysteroid dehydrogenase (NAD+) activity"/>
    <property type="evidence" value="ECO:0007669"/>
    <property type="project" value="TreeGrafter"/>
</dbReference>
<dbReference type="GO" id="GO:0006635">
    <property type="term" value="P:fatty acid beta-oxidation"/>
    <property type="evidence" value="ECO:0007669"/>
    <property type="project" value="TreeGrafter"/>
</dbReference>
<evidence type="ECO:0000259" key="3">
    <source>
        <dbReference type="Pfam" id="PF01575"/>
    </source>
</evidence>
<evidence type="ECO:0000313" key="5">
    <source>
        <dbReference type="EMBL" id="KAD7477144.1"/>
    </source>
</evidence>
<dbReference type="OrthoDB" id="60204at2759"/>
<dbReference type="SUPFAM" id="SSF54637">
    <property type="entry name" value="Thioesterase/thiol ester dehydrase-isomerase"/>
    <property type="match status" value="2"/>
</dbReference>
<keyword evidence="2" id="KW-0472">Membrane</keyword>
<dbReference type="EMBL" id="SZYD01000001">
    <property type="protein sequence ID" value="KAD7477144.1"/>
    <property type="molecule type" value="Genomic_DNA"/>
</dbReference>
<keyword evidence="2" id="KW-1133">Transmembrane helix</keyword>
<evidence type="ECO:0000313" key="6">
    <source>
        <dbReference type="Proteomes" id="UP000326396"/>
    </source>
</evidence>
<dbReference type="Gene3D" id="3.10.129.10">
    <property type="entry name" value="Hotdog Thioesterase"/>
    <property type="match status" value="1"/>
</dbReference>
<dbReference type="GO" id="GO:0003857">
    <property type="term" value="F:(3S)-3-hydroxyacyl-CoA dehydrogenase (NAD+) activity"/>
    <property type="evidence" value="ECO:0007669"/>
    <property type="project" value="TreeGrafter"/>
</dbReference>
<feature type="region of interest" description="Disordered" evidence="1">
    <location>
        <begin position="141"/>
        <end position="188"/>
    </location>
</feature>
<gene>
    <name evidence="5" type="ORF">E3N88_00280</name>
</gene>
<evidence type="ECO:0000259" key="4">
    <source>
        <dbReference type="Pfam" id="PF22622"/>
    </source>
</evidence>
<dbReference type="InterPro" id="IPR029069">
    <property type="entry name" value="HotDog_dom_sf"/>
</dbReference>